<dbReference type="SUPFAM" id="SSF53474">
    <property type="entry name" value="alpha/beta-Hydrolases"/>
    <property type="match status" value="1"/>
</dbReference>
<dbReference type="OrthoDB" id="9974421at2759"/>
<dbReference type="InterPro" id="IPR002918">
    <property type="entry name" value="Lipase_EstA/Esterase_EstB"/>
</dbReference>
<accession>A0A197KBK7</accession>
<dbReference type="PANTHER" id="PTHR32015:SF1">
    <property type="entry name" value="LIPASE"/>
    <property type="match status" value="1"/>
</dbReference>
<gene>
    <name evidence="1" type="ORF">K457DRAFT_152205</name>
</gene>
<dbReference type="PANTHER" id="PTHR32015">
    <property type="entry name" value="FASTING INDUCED LIPASE"/>
    <property type="match status" value="1"/>
</dbReference>
<dbReference type="GO" id="GO:0016042">
    <property type="term" value="P:lipid catabolic process"/>
    <property type="evidence" value="ECO:0007669"/>
    <property type="project" value="InterPro"/>
</dbReference>
<organism evidence="1 2">
    <name type="scientific">Linnemannia elongata AG-77</name>
    <dbReference type="NCBI Taxonomy" id="1314771"/>
    <lineage>
        <taxon>Eukaryota</taxon>
        <taxon>Fungi</taxon>
        <taxon>Fungi incertae sedis</taxon>
        <taxon>Mucoromycota</taxon>
        <taxon>Mortierellomycotina</taxon>
        <taxon>Mortierellomycetes</taxon>
        <taxon>Mortierellales</taxon>
        <taxon>Mortierellaceae</taxon>
        <taxon>Linnemannia</taxon>
    </lineage>
</organism>
<dbReference type="AlphaFoldDB" id="A0A197KBK7"/>
<dbReference type="GO" id="GO:0016298">
    <property type="term" value="F:lipase activity"/>
    <property type="evidence" value="ECO:0007669"/>
    <property type="project" value="TreeGrafter"/>
</dbReference>
<dbReference type="Proteomes" id="UP000078512">
    <property type="component" value="Unassembled WGS sequence"/>
</dbReference>
<dbReference type="Pfam" id="PF01674">
    <property type="entry name" value="Lipase_2"/>
    <property type="match status" value="1"/>
</dbReference>
<evidence type="ECO:0000313" key="2">
    <source>
        <dbReference type="Proteomes" id="UP000078512"/>
    </source>
</evidence>
<protein>
    <submittedName>
        <fullName evidence="1">Alpha/beta-hydrolase</fullName>
    </submittedName>
</protein>
<reference evidence="1 2" key="1">
    <citation type="submission" date="2016-05" db="EMBL/GenBank/DDBJ databases">
        <title>Genome sequencing reveals origins of a unique bacterial endosymbiosis in the earliest lineages of terrestrial Fungi.</title>
        <authorList>
            <consortium name="DOE Joint Genome Institute"/>
            <person name="Uehling J."/>
            <person name="Gryganskyi A."/>
            <person name="Hameed K."/>
            <person name="Tschaplinski T."/>
            <person name="Misztal P."/>
            <person name="Wu S."/>
            <person name="Desiro A."/>
            <person name="Vande Pol N."/>
            <person name="Du Z.-Y."/>
            <person name="Zienkiewicz A."/>
            <person name="Zienkiewicz K."/>
            <person name="Morin E."/>
            <person name="Tisserant E."/>
            <person name="Splivallo R."/>
            <person name="Hainaut M."/>
            <person name="Henrissat B."/>
            <person name="Ohm R."/>
            <person name="Kuo A."/>
            <person name="Yan J."/>
            <person name="Lipzen A."/>
            <person name="Nolan M."/>
            <person name="Labutti K."/>
            <person name="Barry K."/>
            <person name="Goldstein A."/>
            <person name="Labbe J."/>
            <person name="Schadt C."/>
            <person name="Tuskan G."/>
            <person name="Grigoriev I."/>
            <person name="Martin F."/>
            <person name="Vilgalys R."/>
            <person name="Bonito G."/>
        </authorList>
    </citation>
    <scope>NUCLEOTIDE SEQUENCE [LARGE SCALE GENOMIC DNA]</scope>
    <source>
        <strain evidence="1 2">AG-77</strain>
    </source>
</reference>
<dbReference type="EMBL" id="KV442017">
    <property type="protein sequence ID" value="OAQ34563.1"/>
    <property type="molecule type" value="Genomic_DNA"/>
</dbReference>
<evidence type="ECO:0000313" key="1">
    <source>
        <dbReference type="EMBL" id="OAQ34563.1"/>
    </source>
</evidence>
<dbReference type="Gene3D" id="3.40.50.1820">
    <property type="entry name" value="alpha/beta hydrolase"/>
    <property type="match status" value="1"/>
</dbReference>
<keyword evidence="1" id="KW-0378">Hydrolase</keyword>
<dbReference type="InterPro" id="IPR029058">
    <property type="entry name" value="AB_hydrolase_fold"/>
</dbReference>
<dbReference type="STRING" id="1314771.A0A197KBK7"/>
<keyword evidence="2" id="KW-1185">Reference proteome</keyword>
<sequence length="335" mass="36286">MVRLSMNSWGADPCGAFSARRSTNLLSVTFASPVRIPEGLVARPVDSAASDASAAAYVPLSERTWTAEEIEEHHQWIKRSSSGINDWNCVPADGKRPVVLVHGLMANKVNNWIYMGPRLQAAVYCVYSLTYGTLPGIYSVAGLDKIENSAAQLLAFIDQVLAATNATQVDLVGHSQGSLMPRYYLKFLGGAAKVNKFAAFGPIAYGTTLSGIVPFLTSIGLFDPVKKILDPVCKSCFQFIQGSDFLNNLNAGGDTVPGVQYQFIASKYDEVVTPYTNGFLRDKNPAVKNIVLQDLCSLDHSEHALQMFDPIVFHKINAFLSPSAPQTVNCLSALS</sequence>
<name>A0A197KBK7_9FUNG</name>
<proteinExistence type="predicted"/>